<evidence type="ECO:0000256" key="1">
    <source>
        <dbReference type="SAM" id="MobiDB-lite"/>
    </source>
</evidence>
<feature type="region of interest" description="Disordered" evidence="1">
    <location>
        <begin position="101"/>
        <end position="126"/>
    </location>
</feature>
<sequence length="126" mass="12214">MGLDRVLRGPAVVRGDDQEGVGAGLLGGAGQFDGVAGVGGADAGDDDAPGADRLADRRDQGGLLLVRGGGGFARRTGEDEAVAAPGDEVVGQALGAGEVEGSGGVKGVTMAQRTRGAGEVGSRSWG</sequence>
<gene>
    <name evidence="2" type="ORF">GCM10009535_14740</name>
</gene>
<evidence type="ECO:0000313" key="2">
    <source>
        <dbReference type="EMBL" id="GAA0639102.1"/>
    </source>
</evidence>
<organism evidence="2 3">
    <name type="scientific">Streptomyces thermocarboxydovorans</name>
    <dbReference type="NCBI Taxonomy" id="59298"/>
    <lineage>
        <taxon>Bacteria</taxon>
        <taxon>Bacillati</taxon>
        <taxon>Actinomycetota</taxon>
        <taxon>Actinomycetes</taxon>
        <taxon>Kitasatosporales</taxon>
        <taxon>Streptomycetaceae</taxon>
        <taxon>Streptomyces</taxon>
    </lineage>
</organism>
<reference evidence="2 3" key="1">
    <citation type="journal article" date="2019" name="Int. J. Syst. Evol. Microbiol.">
        <title>The Global Catalogue of Microorganisms (GCM) 10K type strain sequencing project: providing services to taxonomists for standard genome sequencing and annotation.</title>
        <authorList>
            <consortium name="The Broad Institute Genomics Platform"/>
            <consortium name="The Broad Institute Genome Sequencing Center for Infectious Disease"/>
            <person name="Wu L."/>
            <person name="Ma J."/>
        </authorList>
    </citation>
    <scope>NUCLEOTIDE SEQUENCE [LARGE SCALE GENOMIC DNA]</scope>
    <source>
        <strain evidence="2 3">JCM 10367</strain>
    </source>
</reference>
<comment type="caution">
    <text evidence="2">The sequence shown here is derived from an EMBL/GenBank/DDBJ whole genome shotgun (WGS) entry which is preliminary data.</text>
</comment>
<dbReference type="Proteomes" id="UP001500724">
    <property type="component" value="Unassembled WGS sequence"/>
</dbReference>
<keyword evidence="3" id="KW-1185">Reference proteome</keyword>
<name>A0ABN1HD68_9ACTN</name>
<evidence type="ECO:0000313" key="3">
    <source>
        <dbReference type="Proteomes" id="UP001500724"/>
    </source>
</evidence>
<accession>A0ABN1HD68</accession>
<protein>
    <submittedName>
        <fullName evidence="2">Uncharacterized protein</fullName>
    </submittedName>
</protein>
<feature type="region of interest" description="Disordered" evidence="1">
    <location>
        <begin position="36"/>
        <end position="56"/>
    </location>
</feature>
<proteinExistence type="predicted"/>
<dbReference type="EMBL" id="BAAAGU010000011">
    <property type="protein sequence ID" value="GAA0639102.1"/>
    <property type="molecule type" value="Genomic_DNA"/>
</dbReference>